<name>A0ABR6V1M6_9PSED</name>
<proteinExistence type="predicted"/>
<dbReference type="RefSeq" id="WP_023380935.1">
    <property type="nucleotide sequence ID" value="NZ_JABWRR010000001.1"/>
</dbReference>
<comment type="caution">
    <text evidence="1">The sequence shown here is derived from an EMBL/GenBank/DDBJ whole genome shotgun (WGS) entry which is preliminary data.</text>
</comment>
<reference evidence="1 2" key="1">
    <citation type="journal article" date="2020" name="Microorganisms">
        <title>Reliable Identification of Environmental Pseudomonas Isolates Using the rpoD Gene.</title>
        <authorList>
            <consortium name="The Broad Institute Genome Sequencing Platform"/>
            <person name="Girard L."/>
            <person name="Lood C."/>
            <person name="Rokni-Zadeh H."/>
            <person name="van Noort V."/>
            <person name="Lavigne R."/>
            <person name="De Mot R."/>
        </authorList>
    </citation>
    <scope>NUCLEOTIDE SEQUENCE [LARGE SCALE GENOMIC DNA]</scope>
    <source>
        <strain evidence="1 2">RW7P2</strain>
    </source>
</reference>
<protein>
    <submittedName>
        <fullName evidence="1">Uncharacterized protein</fullName>
    </submittedName>
</protein>
<organism evidence="1 2">
    <name type="scientific">Pseudomonas taiwanensis</name>
    <dbReference type="NCBI Taxonomy" id="470150"/>
    <lineage>
        <taxon>Bacteria</taxon>
        <taxon>Pseudomonadati</taxon>
        <taxon>Pseudomonadota</taxon>
        <taxon>Gammaproteobacteria</taxon>
        <taxon>Pseudomonadales</taxon>
        <taxon>Pseudomonadaceae</taxon>
        <taxon>Pseudomonas</taxon>
    </lineage>
</organism>
<evidence type="ECO:0000313" key="2">
    <source>
        <dbReference type="Proteomes" id="UP000628086"/>
    </source>
</evidence>
<dbReference type="EMBL" id="JABWRS010000001">
    <property type="protein sequence ID" value="MBC3474426.1"/>
    <property type="molecule type" value="Genomic_DNA"/>
</dbReference>
<evidence type="ECO:0000313" key="1">
    <source>
        <dbReference type="EMBL" id="MBC3474426.1"/>
    </source>
</evidence>
<sequence length="72" mass="8126">MPNEPTNQEVATLIDISESQVQHYRGESYLLGDGTWLVHFAYFMPKELRAKLTGSFTLMIKPHACAGERRSG</sequence>
<keyword evidence="2" id="KW-1185">Reference proteome</keyword>
<gene>
    <name evidence="1" type="ORF">HU747_02325</name>
</gene>
<accession>A0ABR6V1M6</accession>
<dbReference type="Proteomes" id="UP000628086">
    <property type="component" value="Unassembled WGS sequence"/>
</dbReference>